<accession>A0A6G1D576</accession>
<organism evidence="2 3">
    <name type="scientific">Oryza meyeriana var. granulata</name>
    <dbReference type="NCBI Taxonomy" id="110450"/>
    <lineage>
        <taxon>Eukaryota</taxon>
        <taxon>Viridiplantae</taxon>
        <taxon>Streptophyta</taxon>
        <taxon>Embryophyta</taxon>
        <taxon>Tracheophyta</taxon>
        <taxon>Spermatophyta</taxon>
        <taxon>Magnoliopsida</taxon>
        <taxon>Liliopsida</taxon>
        <taxon>Poales</taxon>
        <taxon>Poaceae</taxon>
        <taxon>BOP clade</taxon>
        <taxon>Oryzoideae</taxon>
        <taxon>Oryzeae</taxon>
        <taxon>Oryzinae</taxon>
        <taxon>Oryza</taxon>
        <taxon>Oryza meyeriana</taxon>
    </lineage>
</organism>
<dbReference type="AlphaFoldDB" id="A0A6G1D576"/>
<keyword evidence="1" id="KW-0472">Membrane</keyword>
<reference evidence="2 3" key="1">
    <citation type="submission" date="2019-11" db="EMBL/GenBank/DDBJ databases">
        <title>Whole genome sequence of Oryza granulata.</title>
        <authorList>
            <person name="Li W."/>
        </authorList>
    </citation>
    <scope>NUCLEOTIDE SEQUENCE [LARGE SCALE GENOMIC DNA]</scope>
    <source>
        <strain evidence="3">cv. Menghai</strain>
        <tissue evidence="2">Leaf</tissue>
    </source>
</reference>
<dbReference type="OrthoDB" id="696661at2759"/>
<comment type="caution">
    <text evidence="2">The sequence shown here is derived from an EMBL/GenBank/DDBJ whole genome shotgun (WGS) entry which is preliminary data.</text>
</comment>
<sequence>MQIHSVSEAQTLAAGNKLTNDNMTGRALLLALAAVLLVTGDALLPPAGGQGQEHTPAAYRTAAHKGYSTVPVGPVMEEKAWFAGRTMFKIPPTTPCLANAMRC</sequence>
<name>A0A6G1D576_9ORYZ</name>
<gene>
    <name evidence="2" type="ORF">E2562_018388</name>
</gene>
<keyword evidence="1" id="KW-0812">Transmembrane</keyword>
<keyword evidence="3" id="KW-1185">Reference proteome</keyword>
<feature type="transmembrane region" description="Helical" evidence="1">
    <location>
        <begin position="27"/>
        <end position="44"/>
    </location>
</feature>
<evidence type="ECO:0000313" key="3">
    <source>
        <dbReference type="Proteomes" id="UP000479710"/>
    </source>
</evidence>
<protein>
    <submittedName>
        <fullName evidence="2">Uncharacterized protein</fullName>
    </submittedName>
</protein>
<evidence type="ECO:0000256" key="1">
    <source>
        <dbReference type="SAM" id="Phobius"/>
    </source>
</evidence>
<keyword evidence="1" id="KW-1133">Transmembrane helix</keyword>
<evidence type="ECO:0000313" key="2">
    <source>
        <dbReference type="EMBL" id="KAF0907581.1"/>
    </source>
</evidence>
<proteinExistence type="predicted"/>
<dbReference type="Proteomes" id="UP000479710">
    <property type="component" value="Unassembled WGS sequence"/>
</dbReference>
<dbReference type="EMBL" id="SPHZ02000007">
    <property type="protein sequence ID" value="KAF0907581.1"/>
    <property type="molecule type" value="Genomic_DNA"/>
</dbReference>